<feature type="transmembrane region" description="Helical" evidence="10">
    <location>
        <begin position="23"/>
        <end position="44"/>
    </location>
</feature>
<evidence type="ECO:0000256" key="10">
    <source>
        <dbReference type="HAMAP-Rule" id="MF_02202"/>
    </source>
</evidence>
<accession>A0A1G5JEV5</accession>
<dbReference type="GO" id="GO:0051301">
    <property type="term" value="P:cell division"/>
    <property type="evidence" value="ECO:0007669"/>
    <property type="project" value="UniProtKB-UniRule"/>
</dbReference>
<evidence type="ECO:0000256" key="6">
    <source>
        <dbReference type="ARBA" id="ARBA00022692"/>
    </source>
</evidence>
<name>A0A1G5JEV5_9RHOB</name>
<dbReference type="HAMAP" id="MF_02202">
    <property type="entry name" value="TolQ"/>
    <property type="match status" value="1"/>
</dbReference>
<evidence type="ECO:0000256" key="2">
    <source>
        <dbReference type="ARBA" id="ARBA00010442"/>
    </source>
</evidence>
<comment type="subunit">
    <text evidence="10">The Tol-Pal system is composed of five core proteins: the inner membrane proteins TolA, TolQ and TolR, the periplasmic protein TolB and the outer membrane protein Pal. They form a network linking the inner and outer membranes and the peptidoglycan layer.</text>
</comment>
<dbReference type="InterPro" id="IPR050790">
    <property type="entry name" value="ExbB/TolQ_transport"/>
</dbReference>
<evidence type="ECO:0000256" key="3">
    <source>
        <dbReference type="ARBA" id="ARBA00022475"/>
    </source>
</evidence>
<dbReference type="OrthoDB" id="9805133at2"/>
<dbReference type="STRING" id="336292.SAMN05660710_03152"/>
<keyword evidence="3 10" id="KW-1003">Cell membrane</keyword>
<evidence type="ECO:0000313" key="13">
    <source>
        <dbReference type="Proteomes" id="UP000199502"/>
    </source>
</evidence>
<dbReference type="Proteomes" id="UP000199502">
    <property type="component" value="Unassembled WGS sequence"/>
</dbReference>
<evidence type="ECO:0000256" key="5">
    <source>
        <dbReference type="ARBA" id="ARBA00022618"/>
    </source>
</evidence>
<dbReference type="Pfam" id="PF01618">
    <property type="entry name" value="MotA_ExbB"/>
    <property type="match status" value="1"/>
</dbReference>
<dbReference type="RefSeq" id="WP_090746922.1">
    <property type="nucleotide sequence ID" value="NZ_FMVT01000012.1"/>
</dbReference>
<dbReference type="InterPro" id="IPR002898">
    <property type="entry name" value="MotA_ExbB_proton_chnl"/>
</dbReference>
<dbReference type="EMBL" id="FMVT01000012">
    <property type="protein sequence ID" value="SCY86451.1"/>
    <property type="molecule type" value="Genomic_DNA"/>
</dbReference>
<comment type="function">
    <text evidence="10">Part of the Tol-Pal system, which plays a role in outer membrane invagination during cell division and is important for maintaining outer membrane integrity.</text>
</comment>
<evidence type="ECO:0000256" key="4">
    <source>
        <dbReference type="ARBA" id="ARBA00022519"/>
    </source>
</evidence>
<keyword evidence="13" id="KW-1185">Reference proteome</keyword>
<organism evidence="12 13">
    <name type="scientific">Paracoccus tibetensis</name>
    <dbReference type="NCBI Taxonomy" id="336292"/>
    <lineage>
        <taxon>Bacteria</taxon>
        <taxon>Pseudomonadati</taxon>
        <taxon>Pseudomonadota</taxon>
        <taxon>Alphaproteobacteria</taxon>
        <taxon>Rhodobacterales</taxon>
        <taxon>Paracoccaceae</taxon>
        <taxon>Paracoccus</taxon>
    </lineage>
</organism>
<proteinExistence type="inferred from homology"/>
<evidence type="ECO:0000256" key="9">
    <source>
        <dbReference type="ARBA" id="ARBA00023306"/>
    </source>
</evidence>
<dbReference type="GO" id="GO:0017038">
    <property type="term" value="P:protein import"/>
    <property type="evidence" value="ECO:0007669"/>
    <property type="project" value="TreeGrafter"/>
</dbReference>
<comment type="subcellular location">
    <subcellularLocation>
        <location evidence="10">Cell inner membrane</location>
        <topology evidence="10">Multi-pass membrane protein</topology>
    </subcellularLocation>
    <subcellularLocation>
        <location evidence="1">Cell membrane</location>
        <topology evidence="1">Multi-pass membrane protein</topology>
    </subcellularLocation>
</comment>
<keyword evidence="4 10" id="KW-0997">Cell inner membrane</keyword>
<comment type="similarity">
    <text evidence="2 10">Belongs to the ExbB/TolQ family.</text>
</comment>
<feature type="transmembrane region" description="Helical" evidence="10">
    <location>
        <begin position="133"/>
        <end position="155"/>
    </location>
</feature>
<keyword evidence="8 10" id="KW-0472">Membrane</keyword>
<dbReference type="AlphaFoldDB" id="A0A1G5JEV5"/>
<keyword evidence="6 10" id="KW-0812">Transmembrane</keyword>
<feature type="domain" description="MotA/TolQ/ExbB proton channel" evidence="11">
    <location>
        <begin position="86"/>
        <end position="213"/>
    </location>
</feature>
<evidence type="ECO:0000256" key="8">
    <source>
        <dbReference type="ARBA" id="ARBA00023136"/>
    </source>
</evidence>
<dbReference type="InterPro" id="IPR014163">
    <property type="entry name" value="Tol-Pal_TolQ"/>
</dbReference>
<dbReference type="PANTHER" id="PTHR30625">
    <property type="entry name" value="PROTEIN TOLQ"/>
    <property type="match status" value="1"/>
</dbReference>
<evidence type="ECO:0000256" key="7">
    <source>
        <dbReference type="ARBA" id="ARBA00022989"/>
    </source>
</evidence>
<reference evidence="12 13" key="1">
    <citation type="submission" date="2016-10" db="EMBL/GenBank/DDBJ databases">
        <authorList>
            <person name="de Groot N.N."/>
        </authorList>
    </citation>
    <scope>NUCLEOTIDE SEQUENCE [LARGE SCALE GENOMIC DNA]</scope>
    <source>
        <strain evidence="12 13">CGMCC 1.8925</strain>
    </source>
</reference>
<dbReference type="GO" id="GO:0005886">
    <property type="term" value="C:plasma membrane"/>
    <property type="evidence" value="ECO:0007669"/>
    <property type="project" value="UniProtKB-SubCell"/>
</dbReference>
<keyword evidence="5 10" id="KW-0132">Cell division</keyword>
<protein>
    <recommendedName>
        <fullName evidence="10">Tol-Pal system protein TolQ</fullName>
    </recommendedName>
</protein>
<sequence>MEPIQAAEAIDFSAVALFMRSSLTVQVVMVMLIAASFWGWAIIVQKYLVFARARREAAQFDRAFWSGEPLDDLYDRLGDRPKGASERIFAAGMTEWRRSHRDDGRLIPGGIPRIDRAMNVAIQREEQRLFRGLSFLATVGSTAPFIGLFGTVWGIKTAFEGIALSQDTSLAVVAPGIAEALLATALGLVAAIPAVVFYNKLSGDADRITGAWENFADEFSTLLSRQIQEPAA</sequence>
<keyword evidence="7 10" id="KW-1133">Transmembrane helix</keyword>
<dbReference type="GO" id="GO:0043213">
    <property type="term" value="P:bacteriocin transport"/>
    <property type="evidence" value="ECO:0007669"/>
    <property type="project" value="InterPro"/>
</dbReference>
<gene>
    <name evidence="10" type="primary">tolQ</name>
    <name evidence="12" type="ORF">SAMN05660710_03152</name>
</gene>
<evidence type="ECO:0000259" key="11">
    <source>
        <dbReference type="Pfam" id="PF01618"/>
    </source>
</evidence>
<evidence type="ECO:0000256" key="1">
    <source>
        <dbReference type="ARBA" id="ARBA00004651"/>
    </source>
</evidence>
<dbReference type="PANTHER" id="PTHR30625:SF3">
    <property type="entry name" value="TOL-PAL SYSTEM PROTEIN TOLQ"/>
    <property type="match status" value="1"/>
</dbReference>
<dbReference type="NCBIfam" id="TIGR02796">
    <property type="entry name" value="tolQ"/>
    <property type="match status" value="1"/>
</dbReference>
<feature type="transmembrane region" description="Helical" evidence="10">
    <location>
        <begin position="175"/>
        <end position="198"/>
    </location>
</feature>
<evidence type="ECO:0000313" key="12">
    <source>
        <dbReference type="EMBL" id="SCY86451.1"/>
    </source>
</evidence>
<keyword evidence="9 10" id="KW-0131">Cell cycle</keyword>